<comment type="caution">
    <text evidence="5">The sequence shown here is derived from an EMBL/GenBank/DDBJ whole genome shotgun (WGS) entry which is preliminary data.</text>
</comment>
<keyword evidence="3" id="KW-0472">Membrane</keyword>
<gene>
    <name evidence="5" type="ORF">PMAYCL1PPCAC_30392</name>
</gene>
<dbReference type="GO" id="GO:0008028">
    <property type="term" value="F:monocarboxylic acid transmembrane transporter activity"/>
    <property type="evidence" value="ECO:0007669"/>
    <property type="project" value="TreeGrafter"/>
</dbReference>
<organism evidence="5 6">
    <name type="scientific">Pristionchus mayeri</name>
    <dbReference type="NCBI Taxonomy" id="1317129"/>
    <lineage>
        <taxon>Eukaryota</taxon>
        <taxon>Metazoa</taxon>
        <taxon>Ecdysozoa</taxon>
        <taxon>Nematoda</taxon>
        <taxon>Chromadorea</taxon>
        <taxon>Rhabditida</taxon>
        <taxon>Rhabditina</taxon>
        <taxon>Diplogasteromorpha</taxon>
        <taxon>Diplogasteroidea</taxon>
        <taxon>Neodiplogasteridae</taxon>
        <taxon>Pristionchus</taxon>
    </lineage>
</organism>
<feature type="transmembrane region" description="Helical" evidence="3">
    <location>
        <begin position="212"/>
        <end position="231"/>
    </location>
</feature>
<evidence type="ECO:0000313" key="5">
    <source>
        <dbReference type="EMBL" id="GMR60197.1"/>
    </source>
</evidence>
<dbReference type="Proteomes" id="UP001328107">
    <property type="component" value="Unassembled WGS sequence"/>
</dbReference>
<dbReference type="InterPro" id="IPR011701">
    <property type="entry name" value="MFS"/>
</dbReference>
<dbReference type="InterPro" id="IPR020846">
    <property type="entry name" value="MFS_dom"/>
</dbReference>
<evidence type="ECO:0000256" key="1">
    <source>
        <dbReference type="ARBA" id="ARBA00004141"/>
    </source>
</evidence>
<dbReference type="GO" id="GO:0016020">
    <property type="term" value="C:membrane"/>
    <property type="evidence" value="ECO:0007669"/>
    <property type="project" value="UniProtKB-SubCell"/>
</dbReference>
<proteinExistence type="predicted"/>
<feature type="transmembrane region" description="Helical" evidence="3">
    <location>
        <begin position="369"/>
        <end position="394"/>
    </location>
</feature>
<feature type="region of interest" description="Disordered" evidence="2">
    <location>
        <begin position="457"/>
        <end position="485"/>
    </location>
</feature>
<dbReference type="PANTHER" id="PTHR11360:SF260">
    <property type="entry name" value="MFS DOMAIN-CONTAINING PROTEIN"/>
    <property type="match status" value="1"/>
</dbReference>
<feature type="non-terminal residue" evidence="5">
    <location>
        <position position="1"/>
    </location>
</feature>
<dbReference type="Gene3D" id="1.20.1250.20">
    <property type="entry name" value="MFS general substrate transporter like domains"/>
    <property type="match status" value="1"/>
</dbReference>
<evidence type="ECO:0000313" key="6">
    <source>
        <dbReference type="Proteomes" id="UP001328107"/>
    </source>
</evidence>
<sequence>FRMRLPEWATFTSMALLTASFFIMMMESGIRQTMNVFAADMTKQFACDQNTALMIVVVLPNAASLMTGPIAAILYNIFGARVTITAGSILTALGFIGATFITSIYHMIFFSILIGLGCGMIRNAVISVHCEYFPIEIRNTTISFICIGPGIGIFVFPRLFKISLDVLNWSMAFYGIAILYGICGAMGLFFSKCPSRKKTLCDIFGLGIWKHPGFIANEFAAFFASTTAMVYVSKTLSWMKSENVENPEFLYSYSGIASIGGRIILTILLGLKVPVGILMIFSYIFGQLAVPVAAFCTEEICFGFQNAFVGLGSGFYQTCLSPYLMHYLGPELLSSAFGYTNLINGTAALLSIFLTDKVSSLLEGEDSEFIFLAVVGVLSCLCGALSFLLFKIFAKPGLKVVKKHIEVPIENGRSLPEQQSRLLNGNTQVVKHKTTDSEDLRDAVREYIRKCTLDEPPTTLDEYANDMGRPMDEETRRRLTGDSDE</sequence>
<feature type="transmembrane region" description="Helical" evidence="3">
    <location>
        <begin position="82"/>
        <end position="101"/>
    </location>
</feature>
<feature type="transmembrane region" description="Helical" evidence="3">
    <location>
        <begin position="107"/>
        <end position="128"/>
    </location>
</feature>
<protein>
    <recommendedName>
        <fullName evidence="4">Major facilitator superfamily (MFS) profile domain-containing protein</fullName>
    </recommendedName>
</protein>
<feature type="transmembrane region" description="Helical" evidence="3">
    <location>
        <begin position="140"/>
        <end position="160"/>
    </location>
</feature>
<feature type="compositionally biased region" description="Basic and acidic residues" evidence="2">
    <location>
        <begin position="469"/>
        <end position="485"/>
    </location>
</feature>
<feature type="transmembrane region" description="Helical" evidence="3">
    <location>
        <begin position="251"/>
        <end position="270"/>
    </location>
</feature>
<comment type="subcellular location">
    <subcellularLocation>
        <location evidence="1">Membrane</location>
        <topology evidence="1">Multi-pass membrane protein</topology>
    </subcellularLocation>
</comment>
<dbReference type="InterPro" id="IPR050327">
    <property type="entry name" value="Proton-linked_MCT"/>
</dbReference>
<reference evidence="6" key="1">
    <citation type="submission" date="2022-10" db="EMBL/GenBank/DDBJ databases">
        <title>Genome assembly of Pristionchus species.</title>
        <authorList>
            <person name="Yoshida K."/>
            <person name="Sommer R.J."/>
        </authorList>
    </citation>
    <scope>NUCLEOTIDE SEQUENCE [LARGE SCALE GENOMIC DNA]</scope>
    <source>
        <strain evidence="6">RS5460</strain>
    </source>
</reference>
<feature type="domain" description="Major facilitator superfamily (MFS) profile" evidence="4">
    <location>
        <begin position="13"/>
        <end position="485"/>
    </location>
</feature>
<feature type="transmembrane region" description="Helical" evidence="3">
    <location>
        <begin position="336"/>
        <end position="354"/>
    </location>
</feature>
<dbReference type="InterPro" id="IPR036259">
    <property type="entry name" value="MFS_trans_sf"/>
</dbReference>
<keyword evidence="3" id="KW-0812">Transmembrane</keyword>
<evidence type="ECO:0000259" key="4">
    <source>
        <dbReference type="PROSITE" id="PS50850"/>
    </source>
</evidence>
<feature type="transmembrane region" description="Helical" evidence="3">
    <location>
        <begin position="277"/>
        <end position="295"/>
    </location>
</feature>
<keyword evidence="6" id="KW-1185">Reference proteome</keyword>
<evidence type="ECO:0000256" key="2">
    <source>
        <dbReference type="SAM" id="MobiDB-lite"/>
    </source>
</evidence>
<feature type="transmembrane region" description="Helical" evidence="3">
    <location>
        <begin position="54"/>
        <end position="75"/>
    </location>
</feature>
<accession>A0AAN5DCS8</accession>
<dbReference type="SUPFAM" id="SSF103473">
    <property type="entry name" value="MFS general substrate transporter"/>
    <property type="match status" value="1"/>
</dbReference>
<name>A0AAN5DCS8_9BILA</name>
<dbReference type="EMBL" id="BTRK01000006">
    <property type="protein sequence ID" value="GMR60197.1"/>
    <property type="molecule type" value="Genomic_DNA"/>
</dbReference>
<dbReference type="Pfam" id="PF07690">
    <property type="entry name" value="MFS_1"/>
    <property type="match status" value="1"/>
</dbReference>
<feature type="transmembrane region" description="Helical" evidence="3">
    <location>
        <begin position="172"/>
        <end position="191"/>
    </location>
</feature>
<keyword evidence="3" id="KW-1133">Transmembrane helix</keyword>
<dbReference type="PROSITE" id="PS50850">
    <property type="entry name" value="MFS"/>
    <property type="match status" value="1"/>
</dbReference>
<evidence type="ECO:0000256" key="3">
    <source>
        <dbReference type="SAM" id="Phobius"/>
    </source>
</evidence>
<dbReference type="PANTHER" id="PTHR11360">
    <property type="entry name" value="MONOCARBOXYLATE TRANSPORTER"/>
    <property type="match status" value="1"/>
</dbReference>
<dbReference type="AlphaFoldDB" id="A0AAN5DCS8"/>